<dbReference type="InterPro" id="IPR041470">
    <property type="entry name" value="GCP_N"/>
</dbReference>
<accession>A0A9P6FBT0</accession>
<keyword evidence="4" id="KW-0493">Microtubule</keyword>
<feature type="domain" description="Gamma tubulin complex component protein N-terminal" evidence="8">
    <location>
        <begin position="341"/>
        <end position="542"/>
    </location>
</feature>
<dbReference type="GO" id="GO:0031122">
    <property type="term" value="P:cytoplasmic microtubule organization"/>
    <property type="evidence" value="ECO:0007669"/>
    <property type="project" value="TreeGrafter"/>
</dbReference>
<keyword evidence="5" id="KW-0206">Cytoskeleton</keyword>
<dbReference type="GO" id="GO:0005816">
    <property type="term" value="C:spindle pole body"/>
    <property type="evidence" value="ECO:0007669"/>
    <property type="project" value="UniProtKB-ARBA"/>
</dbReference>
<dbReference type="InterPro" id="IPR007259">
    <property type="entry name" value="GCP"/>
</dbReference>
<dbReference type="GO" id="GO:0007020">
    <property type="term" value="P:microtubule nucleation"/>
    <property type="evidence" value="ECO:0007669"/>
    <property type="project" value="InterPro"/>
</dbReference>
<evidence type="ECO:0000256" key="6">
    <source>
        <dbReference type="SAM" id="MobiDB-lite"/>
    </source>
</evidence>
<dbReference type="GO" id="GO:0051321">
    <property type="term" value="P:meiotic cell cycle"/>
    <property type="evidence" value="ECO:0007669"/>
    <property type="project" value="TreeGrafter"/>
</dbReference>
<dbReference type="InterPro" id="IPR040457">
    <property type="entry name" value="GCP_C"/>
</dbReference>
<feature type="region of interest" description="Disordered" evidence="6">
    <location>
        <begin position="1207"/>
        <end position="1229"/>
    </location>
</feature>
<dbReference type="GO" id="GO:0005874">
    <property type="term" value="C:microtubule"/>
    <property type="evidence" value="ECO:0007669"/>
    <property type="project" value="UniProtKB-KW"/>
</dbReference>
<feature type="compositionally biased region" description="Acidic residues" evidence="6">
    <location>
        <begin position="1218"/>
        <end position="1229"/>
    </location>
</feature>
<dbReference type="Proteomes" id="UP000723463">
    <property type="component" value="Unassembled WGS sequence"/>
</dbReference>
<proteinExistence type="inferred from homology"/>
<dbReference type="InterPro" id="IPR042241">
    <property type="entry name" value="GCP_C_sf"/>
</dbReference>
<evidence type="ECO:0000259" key="8">
    <source>
        <dbReference type="Pfam" id="PF17681"/>
    </source>
</evidence>
<dbReference type="Pfam" id="PF17681">
    <property type="entry name" value="GCP_N_terminal"/>
    <property type="match status" value="1"/>
</dbReference>
<evidence type="ECO:0000256" key="3">
    <source>
        <dbReference type="ARBA" id="ARBA00022490"/>
    </source>
</evidence>
<evidence type="ECO:0000256" key="1">
    <source>
        <dbReference type="ARBA" id="ARBA00004245"/>
    </source>
</evidence>
<comment type="subcellular location">
    <subcellularLocation>
        <location evidence="1">Cytoplasm</location>
        <location evidence="1">Cytoskeleton</location>
    </subcellularLocation>
</comment>
<feature type="region of interest" description="Disordered" evidence="6">
    <location>
        <begin position="1352"/>
        <end position="1387"/>
    </location>
</feature>
<evidence type="ECO:0000256" key="2">
    <source>
        <dbReference type="ARBA" id="ARBA00010337"/>
    </source>
</evidence>
<dbReference type="EMBL" id="JAAAXW010000038">
    <property type="protein sequence ID" value="KAF9547728.1"/>
    <property type="molecule type" value="Genomic_DNA"/>
</dbReference>
<evidence type="ECO:0000256" key="5">
    <source>
        <dbReference type="ARBA" id="ARBA00023212"/>
    </source>
</evidence>
<evidence type="ECO:0000313" key="10">
    <source>
        <dbReference type="Proteomes" id="UP000723463"/>
    </source>
</evidence>
<dbReference type="PANTHER" id="PTHR19302:SF70">
    <property type="entry name" value="GAMMA-TUBULIN COMPLEX COMPONENT 6"/>
    <property type="match status" value="1"/>
</dbReference>
<dbReference type="GO" id="GO:0000278">
    <property type="term" value="P:mitotic cell cycle"/>
    <property type="evidence" value="ECO:0007669"/>
    <property type="project" value="TreeGrafter"/>
</dbReference>
<feature type="region of interest" description="Disordered" evidence="6">
    <location>
        <begin position="218"/>
        <end position="246"/>
    </location>
</feature>
<reference evidence="9" key="1">
    <citation type="journal article" date="2020" name="Fungal Divers.">
        <title>Resolving the Mortierellaceae phylogeny through synthesis of multi-gene phylogenetics and phylogenomics.</title>
        <authorList>
            <person name="Vandepol N."/>
            <person name="Liber J."/>
            <person name="Desiro A."/>
            <person name="Na H."/>
            <person name="Kennedy M."/>
            <person name="Barry K."/>
            <person name="Grigoriev I.V."/>
            <person name="Miller A.N."/>
            <person name="O'Donnell K."/>
            <person name="Stajich J.E."/>
            <person name="Bonito G."/>
        </authorList>
    </citation>
    <scope>NUCLEOTIDE SEQUENCE</scope>
    <source>
        <strain evidence="9">NRRL 2591</strain>
    </source>
</reference>
<sequence>MQDLDPASLLFIPRDEYASLQLDPELFESVGDGVSLKTFVIPKATPPTTSSTKSPSVSFSNSLDRLRALAVKFNPQDADAPENHAGGGVGERQKSSRSQMGTTQSWNVAWEQDLDQRVLEIDRPNIFDSFLAPDAAAFDVQESIPLPVPSGQGEVPEVDSFTESTVDSLALPTDPTSSLSVTKETLSLSFDLPVLSKRPRNILDDCVLRDQIPVAATANKHHQQPTAPDGRAGKFAKTRPSKTRFDVTEDRAETWRATGKPVQNDLKGAADGGRGARIHEQLSWEACSRSGLRTVSSRPVMSPYVTEASITTFESVYQRHMDYAFKFRPSPTVVPYKRLIECIFLLLGGTSSTIFTYSTARRRFEMDAESIRIEGCSTTSMSRLLETMISAGTHMRRLVAVADTCINHPEGMGLIRIAFGRSLSSYLTFLQGTVVSLQESCRDKQIHLLELHHKTHDLEEMLSRLAHLCQCHVLQESSNRAGFYLPPGSDLLSMIYSEILVQPSPSDALWVALLLSILDQASKPYRDILSRWMGITPSAHDEHDRNQLSSLSSLSAARILPLEPDTFDLTRYTASNTNKQGGTTGRSEELFSIFDSHLQQSLQGLDPFGEFFVHSRHGWSWDGSELIVLADPLEYNGEFKMSDTVSPARFLGDRLAERVMEAGKELQILVEFEPRHPLIAHDRNSSIMSSWLKWFYVRSDLAKHRKECTKARAEVLDAVGTRLQNMGWISKKIGQSKRVGKQNATHSILESGSTQDAELIMDLDQPPFQQPPRQGLSTGPSDKSLGLGLDPDLLGFFSFSSTLGQTKDMTLACPDMMSFLLEPTTPVAANGSPPSGTAERRQIRLEGLAPLTVLAEQSLCYTIRARASLINTCVMSLYFHDLNLLGHLEIMERFMLMRDGHFVARLGEALFEDETGLLIRCAEAANEAAANEIADASTRPGSGTRLDRRGSIASTSSHTSTWRMARLTWPPRSGEVEMTLRAVLLDCFQADGPYEFESSQAVVDSDLSDMEVEDSEASRSYVRGSQKGRLLSKKRKIGTEELEETLAFAVKGYEDESTICRDANALEALDFLYLDYKAPRPLRLLIFTSSAFKKYTRLFNFQLRLARVGAAMKQVYRHLRSRQKLIAAMPSLLHLNTSPKIQQAQTQLQVEMRILHQFRFEAQQIFDGLQGYIVNDAMGQTWEAFMDRMRDVQRRVEDRIVTCSSSSSLANSTNYQEGQDEDEDESGFDELGDLASLRDEHDEVLDQLLLKSLLKRKQAPILKIVHGILNCLLRFFQMVSRLPSSDPADLASLVSGVGVDDGMDIERTLEDVLGRQRVRVEKLKSLQDKFRGSCRMLVKVLKVLDERGVNMGSSGGDASANASAKKRRQQQEGGSSKGADTLSSGAGGSSGFLQRLLLRLDMSGFNDN</sequence>
<feature type="region of interest" description="Disordered" evidence="6">
    <location>
        <begin position="75"/>
        <end position="103"/>
    </location>
</feature>
<name>A0A9P6FBT0_9FUNG</name>
<dbReference type="Gene3D" id="1.20.120.1900">
    <property type="entry name" value="Gamma-tubulin complex, C-terminal domain"/>
    <property type="match status" value="1"/>
</dbReference>
<dbReference type="GO" id="GO:0051011">
    <property type="term" value="F:microtubule minus-end binding"/>
    <property type="evidence" value="ECO:0007669"/>
    <property type="project" value="TreeGrafter"/>
</dbReference>
<organism evidence="9 10">
    <name type="scientific">Mortierella hygrophila</name>
    <dbReference type="NCBI Taxonomy" id="979708"/>
    <lineage>
        <taxon>Eukaryota</taxon>
        <taxon>Fungi</taxon>
        <taxon>Fungi incertae sedis</taxon>
        <taxon>Mucoromycota</taxon>
        <taxon>Mortierellomycotina</taxon>
        <taxon>Mortierellomycetes</taxon>
        <taxon>Mortierellales</taxon>
        <taxon>Mortierellaceae</taxon>
        <taxon>Mortierella</taxon>
    </lineage>
</organism>
<dbReference type="PANTHER" id="PTHR19302">
    <property type="entry name" value="GAMMA TUBULIN COMPLEX PROTEIN"/>
    <property type="match status" value="1"/>
</dbReference>
<dbReference type="GO" id="GO:0000930">
    <property type="term" value="C:gamma-tubulin complex"/>
    <property type="evidence" value="ECO:0007669"/>
    <property type="project" value="TreeGrafter"/>
</dbReference>
<dbReference type="GO" id="GO:0051225">
    <property type="term" value="P:spindle assembly"/>
    <property type="evidence" value="ECO:0007669"/>
    <property type="project" value="TreeGrafter"/>
</dbReference>
<keyword evidence="3" id="KW-0963">Cytoplasm</keyword>
<comment type="similarity">
    <text evidence="2">Belongs to the TUBGCP family.</text>
</comment>
<comment type="caution">
    <text evidence="9">The sequence shown here is derived from an EMBL/GenBank/DDBJ whole genome shotgun (WGS) entry which is preliminary data.</text>
</comment>
<evidence type="ECO:0000313" key="9">
    <source>
        <dbReference type="EMBL" id="KAF9547728.1"/>
    </source>
</evidence>
<evidence type="ECO:0000259" key="7">
    <source>
        <dbReference type="Pfam" id="PF04130"/>
    </source>
</evidence>
<keyword evidence="10" id="KW-1185">Reference proteome</keyword>
<protein>
    <recommendedName>
        <fullName evidence="11">Spindle pole body component</fullName>
    </recommendedName>
</protein>
<feature type="domain" description="Gamma tubulin complex component C-terminal" evidence="7">
    <location>
        <begin position="884"/>
        <end position="1405"/>
    </location>
</feature>
<evidence type="ECO:0000256" key="4">
    <source>
        <dbReference type="ARBA" id="ARBA00022701"/>
    </source>
</evidence>
<dbReference type="Pfam" id="PF04130">
    <property type="entry name" value="GCP_C_terminal"/>
    <property type="match status" value="1"/>
</dbReference>
<gene>
    <name evidence="9" type="ORF">EC957_007893</name>
</gene>
<dbReference type="GO" id="GO:0043015">
    <property type="term" value="F:gamma-tubulin binding"/>
    <property type="evidence" value="ECO:0007669"/>
    <property type="project" value="InterPro"/>
</dbReference>
<dbReference type="GO" id="GO:0000922">
    <property type="term" value="C:spindle pole"/>
    <property type="evidence" value="ECO:0007669"/>
    <property type="project" value="InterPro"/>
</dbReference>
<evidence type="ECO:0008006" key="11">
    <source>
        <dbReference type="Google" id="ProtNLM"/>
    </source>
</evidence>